<feature type="domain" description="HTH araC/xylS-type" evidence="5">
    <location>
        <begin position="199"/>
        <end position="300"/>
    </location>
</feature>
<dbReference type="PANTHER" id="PTHR46796">
    <property type="entry name" value="HTH-TYPE TRANSCRIPTIONAL ACTIVATOR RHAS-RELATED"/>
    <property type="match status" value="1"/>
</dbReference>
<reference evidence="7" key="1">
    <citation type="journal article" date="2019" name="Int. J. Syst. Evol. Microbiol.">
        <title>The Global Catalogue of Microorganisms (GCM) 10K type strain sequencing project: providing services to taxonomists for standard genome sequencing and annotation.</title>
        <authorList>
            <consortium name="The Broad Institute Genomics Platform"/>
            <consortium name="The Broad Institute Genome Sequencing Center for Infectious Disease"/>
            <person name="Wu L."/>
            <person name="Ma J."/>
        </authorList>
    </citation>
    <scope>NUCLEOTIDE SEQUENCE [LARGE SCALE GENOMIC DNA]</scope>
    <source>
        <strain evidence="7">CCUG 55074</strain>
    </source>
</reference>
<keyword evidence="1" id="KW-0805">Transcription regulation</keyword>
<evidence type="ECO:0000256" key="4">
    <source>
        <dbReference type="SAM" id="MobiDB-lite"/>
    </source>
</evidence>
<keyword evidence="7" id="KW-1185">Reference proteome</keyword>
<feature type="compositionally biased region" description="Polar residues" evidence="4">
    <location>
        <begin position="309"/>
        <end position="320"/>
    </location>
</feature>
<dbReference type="InterPro" id="IPR050204">
    <property type="entry name" value="AraC_XylS_family_regulators"/>
</dbReference>
<dbReference type="InterPro" id="IPR009057">
    <property type="entry name" value="Homeodomain-like_sf"/>
</dbReference>
<dbReference type="SMART" id="SM00342">
    <property type="entry name" value="HTH_ARAC"/>
    <property type="match status" value="1"/>
</dbReference>
<keyword evidence="2" id="KW-0238">DNA-binding</keyword>
<evidence type="ECO:0000256" key="2">
    <source>
        <dbReference type="ARBA" id="ARBA00023125"/>
    </source>
</evidence>
<feature type="region of interest" description="Disordered" evidence="4">
    <location>
        <begin position="293"/>
        <end position="320"/>
    </location>
</feature>
<gene>
    <name evidence="6" type="ORF">ACFQ27_01040</name>
</gene>
<organism evidence="6 7">
    <name type="scientific">Phenylobacterium conjunctum</name>
    <dbReference type="NCBI Taxonomy" id="1298959"/>
    <lineage>
        <taxon>Bacteria</taxon>
        <taxon>Pseudomonadati</taxon>
        <taxon>Pseudomonadota</taxon>
        <taxon>Alphaproteobacteria</taxon>
        <taxon>Caulobacterales</taxon>
        <taxon>Caulobacteraceae</taxon>
        <taxon>Phenylobacterium</taxon>
    </lineage>
</organism>
<dbReference type="PROSITE" id="PS01124">
    <property type="entry name" value="HTH_ARAC_FAMILY_2"/>
    <property type="match status" value="1"/>
</dbReference>
<sequence>MSAALTSDVGRNDVRMDGVYFVRAAAQAGEVKALAAGALSYCVMVRRGRLRLETDFPVNRAFELGPGDAVAMSGFAPHTFRTPGAAADQPVSGFELRAVSDADPGCEVDLFLGVAPSEFLALGSLVWGPTFVSAAEQPDLSRRLWRTVEMLEDEYADEAQIDRSLVIRRLAETMAINFSRSAFADRRTPDEPLAEPPHPRLIRAINAFLQTPHQPWSLADIAKAAGMSRTRFAEEFKLVTGETPARVFSRLRLTAIARRMASSGLSVEAAAEEAGYSSAAAFVRAFQREFGETPARWRRAREGRDAGQSPVTAHQQGQVP</sequence>
<dbReference type="PANTHER" id="PTHR46796:SF7">
    <property type="entry name" value="ARAC FAMILY TRANSCRIPTIONAL REGULATOR"/>
    <property type="match status" value="1"/>
</dbReference>
<keyword evidence="3" id="KW-0804">Transcription</keyword>
<accession>A0ABW3SX30</accession>
<comment type="caution">
    <text evidence="6">The sequence shown here is derived from an EMBL/GenBank/DDBJ whole genome shotgun (WGS) entry which is preliminary data.</text>
</comment>
<name>A0ABW3SX30_9CAUL</name>
<evidence type="ECO:0000313" key="7">
    <source>
        <dbReference type="Proteomes" id="UP001597216"/>
    </source>
</evidence>
<dbReference type="Gene3D" id="1.10.10.60">
    <property type="entry name" value="Homeodomain-like"/>
    <property type="match status" value="1"/>
</dbReference>
<dbReference type="RefSeq" id="WP_377352058.1">
    <property type="nucleotide sequence ID" value="NZ_JBHTLQ010000002.1"/>
</dbReference>
<dbReference type="EMBL" id="JBHTLQ010000002">
    <property type="protein sequence ID" value="MFD1189150.1"/>
    <property type="molecule type" value="Genomic_DNA"/>
</dbReference>
<evidence type="ECO:0000313" key="6">
    <source>
        <dbReference type="EMBL" id="MFD1189150.1"/>
    </source>
</evidence>
<dbReference type="Proteomes" id="UP001597216">
    <property type="component" value="Unassembled WGS sequence"/>
</dbReference>
<dbReference type="PROSITE" id="PS00041">
    <property type="entry name" value="HTH_ARAC_FAMILY_1"/>
    <property type="match status" value="1"/>
</dbReference>
<evidence type="ECO:0000259" key="5">
    <source>
        <dbReference type="PROSITE" id="PS01124"/>
    </source>
</evidence>
<dbReference type="Pfam" id="PF12833">
    <property type="entry name" value="HTH_18"/>
    <property type="match status" value="1"/>
</dbReference>
<dbReference type="InterPro" id="IPR018062">
    <property type="entry name" value="HTH_AraC-typ_CS"/>
</dbReference>
<protein>
    <submittedName>
        <fullName evidence="6">Helix-turn-helix domain-containing protein</fullName>
    </submittedName>
</protein>
<proteinExistence type="predicted"/>
<dbReference type="InterPro" id="IPR018060">
    <property type="entry name" value="HTH_AraC"/>
</dbReference>
<dbReference type="SUPFAM" id="SSF46689">
    <property type="entry name" value="Homeodomain-like"/>
    <property type="match status" value="2"/>
</dbReference>
<evidence type="ECO:0000256" key="1">
    <source>
        <dbReference type="ARBA" id="ARBA00023015"/>
    </source>
</evidence>
<evidence type="ECO:0000256" key="3">
    <source>
        <dbReference type="ARBA" id="ARBA00023163"/>
    </source>
</evidence>